<gene>
    <name evidence="1" type="ORF">S01H4_41028</name>
</gene>
<protein>
    <submittedName>
        <fullName evidence="1">Uncharacterized protein</fullName>
    </submittedName>
</protein>
<comment type="caution">
    <text evidence="1">The sequence shown here is derived from an EMBL/GenBank/DDBJ whole genome shotgun (WGS) entry which is preliminary data.</text>
</comment>
<feature type="non-terminal residue" evidence="1">
    <location>
        <position position="217"/>
    </location>
</feature>
<proteinExistence type="predicted"/>
<dbReference type="PANTHER" id="PTHR37954:SF3">
    <property type="entry name" value="DUF169 DOMAIN-CONTAINING PROTEIN"/>
    <property type="match status" value="1"/>
</dbReference>
<name>X1BJI2_9ZZZZ</name>
<dbReference type="Pfam" id="PF02596">
    <property type="entry name" value="DUF169"/>
    <property type="match status" value="1"/>
</dbReference>
<dbReference type="PANTHER" id="PTHR37954">
    <property type="entry name" value="BLL4979 PROTEIN"/>
    <property type="match status" value="1"/>
</dbReference>
<dbReference type="AlphaFoldDB" id="X1BJI2"/>
<dbReference type="EMBL" id="BART01022411">
    <property type="protein sequence ID" value="GAG96034.1"/>
    <property type="molecule type" value="Genomic_DNA"/>
</dbReference>
<evidence type="ECO:0000313" key="1">
    <source>
        <dbReference type="EMBL" id="GAG96034.1"/>
    </source>
</evidence>
<dbReference type="InterPro" id="IPR003748">
    <property type="entry name" value="DUF169"/>
</dbReference>
<reference evidence="1" key="1">
    <citation type="journal article" date="2014" name="Front. Microbiol.">
        <title>High frequency of phylogenetically diverse reductive dehalogenase-homologous genes in deep subseafloor sedimentary metagenomes.</title>
        <authorList>
            <person name="Kawai M."/>
            <person name="Futagami T."/>
            <person name="Toyoda A."/>
            <person name="Takaki Y."/>
            <person name="Nishi S."/>
            <person name="Hori S."/>
            <person name="Arai W."/>
            <person name="Tsubouchi T."/>
            <person name="Morono Y."/>
            <person name="Uchiyama I."/>
            <person name="Ito T."/>
            <person name="Fujiyama A."/>
            <person name="Inagaki F."/>
            <person name="Takami H."/>
        </authorList>
    </citation>
    <scope>NUCLEOTIDE SEQUENCE</scope>
    <source>
        <strain evidence="1">Expedition CK06-06</strain>
    </source>
</reference>
<organism evidence="1">
    <name type="scientific">marine sediment metagenome</name>
    <dbReference type="NCBI Taxonomy" id="412755"/>
    <lineage>
        <taxon>unclassified sequences</taxon>
        <taxon>metagenomes</taxon>
        <taxon>ecological metagenomes</taxon>
    </lineage>
</organism>
<sequence length="217" mass="24438">MDKITKQFQDKFGGVWTKVKFYKEMPHSSDYKIMKRVRFCEAITKARLFPVILKSSDISCAGAKYAFGWDHRVGKEIINACCEKRHISFDTAKSIFLAIPQLKIPPAAIGLNTDGKPDLLISYPQPEQFMNLLKVFQQYKGENLTVSLSSIMGVCGNVAVKTYLKERISISFGCDDSREYGHISRDRLAVGIPFNTKMMSYSHNPFQIMNAGKGGFG</sequence>
<accession>X1BJI2</accession>